<feature type="region of interest" description="Disordered" evidence="1">
    <location>
        <begin position="42"/>
        <end position="69"/>
    </location>
</feature>
<dbReference type="AlphaFoldDB" id="A0A2S6BX09"/>
<feature type="compositionally biased region" description="Basic and acidic residues" evidence="1">
    <location>
        <begin position="46"/>
        <end position="60"/>
    </location>
</feature>
<evidence type="ECO:0000313" key="3">
    <source>
        <dbReference type="Proteomes" id="UP000237631"/>
    </source>
</evidence>
<feature type="compositionally biased region" description="Polar residues" evidence="1">
    <location>
        <begin position="135"/>
        <end position="144"/>
    </location>
</feature>
<evidence type="ECO:0000313" key="2">
    <source>
        <dbReference type="EMBL" id="PPJ51999.1"/>
    </source>
</evidence>
<protein>
    <submittedName>
        <fullName evidence="2">Uncharacterized protein</fullName>
    </submittedName>
</protein>
<feature type="compositionally biased region" description="Basic and acidic residues" evidence="1">
    <location>
        <begin position="161"/>
        <end position="180"/>
    </location>
</feature>
<sequence>MQRHKYLNRGEDFIFHYPFYVVQFYCTQKPDLQWTTTPRIRAKSVPQKDPRQVPEGDQTTKDVATGLGGSTDEREAMIQDIIARLRDPPPHLAVLFEAVRKYERDLFAIELMKMAIAADQERVAPVEGEVRASPGTGNSSQIERPSSREGASKMPSPRSMFRGDKDKGPQEELNKDGGKS</sequence>
<gene>
    <name evidence="2" type="ORF">CBER1_09314</name>
</gene>
<keyword evidence="3" id="KW-1185">Reference proteome</keyword>
<accession>A0A2S6BX09</accession>
<dbReference type="Proteomes" id="UP000237631">
    <property type="component" value="Unassembled WGS sequence"/>
</dbReference>
<name>A0A2S6BX09_9PEZI</name>
<feature type="region of interest" description="Disordered" evidence="1">
    <location>
        <begin position="127"/>
        <end position="180"/>
    </location>
</feature>
<reference evidence="3" key="1">
    <citation type="journal article" date="2017" name="bioRxiv">
        <title>Conservation of a gene cluster reveals novel cercosporin biosynthetic mechanisms and extends production to the genus Colletotrichum.</title>
        <authorList>
            <person name="de Jonge R."/>
            <person name="Ebert M.K."/>
            <person name="Huitt-Roehl C.R."/>
            <person name="Pal P."/>
            <person name="Suttle J.C."/>
            <person name="Spanner R.E."/>
            <person name="Neubauer J.D."/>
            <person name="Jurick W.M.II."/>
            <person name="Stott K.A."/>
            <person name="Secor G.A."/>
            <person name="Thomma B.P.H.J."/>
            <person name="Van de Peer Y."/>
            <person name="Townsend C.A."/>
            <person name="Bolton M.D."/>
        </authorList>
    </citation>
    <scope>NUCLEOTIDE SEQUENCE [LARGE SCALE GENOMIC DNA]</scope>
    <source>
        <strain evidence="3">CBS538.71</strain>
    </source>
</reference>
<organism evidence="2 3">
    <name type="scientific">Cercospora berteroae</name>
    <dbReference type="NCBI Taxonomy" id="357750"/>
    <lineage>
        <taxon>Eukaryota</taxon>
        <taxon>Fungi</taxon>
        <taxon>Dikarya</taxon>
        <taxon>Ascomycota</taxon>
        <taxon>Pezizomycotina</taxon>
        <taxon>Dothideomycetes</taxon>
        <taxon>Dothideomycetidae</taxon>
        <taxon>Mycosphaerellales</taxon>
        <taxon>Mycosphaerellaceae</taxon>
        <taxon>Cercospora</taxon>
    </lineage>
</organism>
<proteinExistence type="predicted"/>
<dbReference type="EMBL" id="PNEN01001727">
    <property type="protein sequence ID" value="PPJ51999.1"/>
    <property type="molecule type" value="Genomic_DNA"/>
</dbReference>
<comment type="caution">
    <text evidence="2">The sequence shown here is derived from an EMBL/GenBank/DDBJ whole genome shotgun (WGS) entry which is preliminary data.</text>
</comment>
<evidence type="ECO:0000256" key="1">
    <source>
        <dbReference type="SAM" id="MobiDB-lite"/>
    </source>
</evidence>